<proteinExistence type="predicted"/>
<dbReference type="SUPFAM" id="SSF51726">
    <property type="entry name" value="UROD/MetE-like"/>
    <property type="match status" value="1"/>
</dbReference>
<protein>
    <recommendedName>
        <fullName evidence="3">5-methyltetrahydropteroyltriglutamate--homocysteine S-methyltransferase</fullName>
    </recommendedName>
</protein>
<evidence type="ECO:0000313" key="1">
    <source>
        <dbReference type="EMBL" id="ERK51214.1"/>
    </source>
</evidence>
<evidence type="ECO:0000313" key="2">
    <source>
        <dbReference type="Proteomes" id="UP000017052"/>
    </source>
</evidence>
<sequence>RDIAQSWTAGVGDFVRGTARLAERPVAVQIDEPCLAMVLDGEVPDESGRHRLDPVDGQRARGVLADAVDAARAGGELVALHCCADDPHLDVLGAAGADALSLDVRAWAGGRWDELAAWCDAAPDRSPWLGLVGADEEEPDVADLARRFARARAGLDVAEDSPRPADWALTPACGLAGASENGQWRILRALAGVADDAGA</sequence>
<keyword evidence="2" id="KW-1185">Reference proteome</keyword>
<dbReference type="EMBL" id="ACVN02000284">
    <property type="protein sequence ID" value="ERK51214.1"/>
    <property type="molecule type" value="Genomic_DNA"/>
</dbReference>
<dbReference type="RefSeq" id="WP_021798566.1">
    <property type="nucleotide sequence ID" value="NZ_ACVN02000284.1"/>
</dbReference>
<evidence type="ECO:0008006" key="3">
    <source>
        <dbReference type="Google" id="ProtNLM"/>
    </source>
</evidence>
<accession>U2Q594</accession>
<dbReference type="AlphaFoldDB" id="U2Q594"/>
<feature type="non-terminal residue" evidence="1">
    <location>
        <position position="1"/>
    </location>
</feature>
<gene>
    <name evidence="1" type="ORF">HMPREF0682_1247</name>
</gene>
<name>U2Q594_9ACTN</name>
<reference evidence="1" key="1">
    <citation type="submission" date="2013-08" db="EMBL/GenBank/DDBJ databases">
        <authorList>
            <person name="Durkin A.S."/>
            <person name="Haft D.R."/>
            <person name="McCorrison J."/>
            <person name="Torralba M."/>
            <person name="Gillis M."/>
            <person name="Haft D.H."/>
            <person name="Methe B."/>
            <person name="Sutton G."/>
            <person name="Nelson K.E."/>
        </authorList>
    </citation>
    <scope>NUCLEOTIDE SEQUENCE [LARGE SCALE GENOMIC DNA]</scope>
    <source>
        <strain evidence="1">F0233</strain>
    </source>
</reference>
<comment type="caution">
    <text evidence="1">The sequence shown here is derived from an EMBL/GenBank/DDBJ whole genome shotgun (WGS) entry which is preliminary data.</text>
</comment>
<dbReference type="Gene3D" id="3.20.20.210">
    <property type="match status" value="1"/>
</dbReference>
<dbReference type="Proteomes" id="UP000017052">
    <property type="component" value="Unassembled WGS sequence"/>
</dbReference>
<organism evidence="1 2">
    <name type="scientific">Propionibacterium acidifaciens F0233</name>
    <dbReference type="NCBI Taxonomy" id="553198"/>
    <lineage>
        <taxon>Bacteria</taxon>
        <taxon>Bacillati</taxon>
        <taxon>Actinomycetota</taxon>
        <taxon>Actinomycetes</taxon>
        <taxon>Propionibacteriales</taxon>
        <taxon>Propionibacteriaceae</taxon>
        <taxon>Propionibacterium</taxon>
    </lineage>
</organism>
<dbReference type="InterPro" id="IPR038071">
    <property type="entry name" value="UROD/MetE-like_sf"/>
</dbReference>